<dbReference type="Gene3D" id="3.40.50.12780">
    <property type="entry name" value="N-terminal domain of ligase-like"/>
    <property type="match status" value="1"/>
</dbReference>
<keyword evidence="4" id="KW-1185">Reference proteome</keyword>
<comment type="caution">
    <text evidence="3">The sequence shown here is derived from an EMBL/GenBank/DDBJ whole genome shotgun (WGS) entry which is preliminary data.</text>
</comment>
<protein>
    <submittedName>
        <fullName evidence="3">Acyl-CoA synthetase</fullName>
    </submittedName>
</protein>
<dbReference type="PANTHER" id="PTHR24096">
    <property type="entry name" value="LONG-CHAIN-FATTY-ACID--COA LIGASE"/>
    <property type="match status" value="1"/>
</dbReference>
<evidence type="ECO:0000259" key="2">
    <source>
        <dbReference type="Pfam" id="PF13193"/>
    </source>
</evidence>
<dbReference type="Pfam" id="PF00501">
    <property type="entry name" value="AMP-binding"/>
    <property type="match status" value="1"/>
</dbReference>
<dbReference type="Gene3D" id="3.30.300.30">
    <property type="match status" value="1"/>
</dbReference>
<dbReference type="InterPro" id="IPR045851">
    <property type="entry name" value="AMP-bd_C_sf"/>
</dbReference>
<dbReference type="InterPro" id="IPR000873">
    <property type="entry name" value="AMP-dep_synth/lig_dom"/>
</dbReference>
<dbReference type="EMBL" id="RPFW01000005">
    <property type="protein sequence ID" value="TVZ02442.1"/>
    <property type="molecule type" value="Genomic_DNA"/>
</dbReference>
<dbReference type="Pfam" id="PF13193">
    <property type="entry name" value="AMP-binding_C"/>
    <property type="match status" value="1"/>
</dbReference>
<dbReference type="SUPFAM" id="SSF56801">
    <property type="entry name" value="Acetyl-CoA synthetase-like"/>
    <property type="match status" value="1"/>
</dbReference>
<proteinExistence type="predicted"/>
<dbReference type="Proteomes" id="UP000460272">
    <property type="component" value="Unassembled WGS sequence"/>
</dbReference>
<accession>A0A6P2BTN1</accession>
<feature type="domain" description="AMP-dependent synthetase/ligase" evidence="1">
    <location>
        <begin position="5"/>
        <end position="359"/>
    </location>
</feature>
<name>A0A6P2BTN1_9ACTN</name>
<dbReference type="InterPro" id="IPR025110">
    <property type="entry name" value="AMP-bd_C"/>
</dbReference>
<dbReference type="PANTHER" id="PTHR24096:SF323">
    <property type="entry name" value="BLR3536 PROTEIN"/>
    <property type="match status" value="1"/>
</dbReference>
<dbReference type="OrthoDB" id="9803968at2"/>
<sequence length="510" mass="55154">MHLTRLAREYGDKPAVIMAGSGARLSYAELERQSNQIAQLFRARGLRPGDHIAVLMENRPEFFPVVWAAQRSGLFYTPVNWHLSAAEAAYIVADCGARLLVASGDLEDLAASAAASAPALEGRLSVGPPVPGVESLAEAIAPMPDTPVPDELEGYYMLYSSGTTGQPKGILPALTGQPFGAGLNIDSTMKNFFGFSPETVFLSTGPLYHGAPIGWSLGTIRNGGTVVVMERFDAVRALELIEHHRVTHGQFVATMFVRMLKLPEAQRSAFDTSSLRLVVHSAAPVSVEVKEQMIAWLGPILSEFYAGSEGNGFCLIESPAWLRHRGSVGKPIAGQVHICSDDGDELPSGEIGTIWFSGTRRFSYHNDPAKTAGVYNDKGWSTLGDMGSVDAEGYLYLADRRTDLILSGGVNIYPREIEDALALHPAVSDIVVFGIPDEEMGQRVHAVVQPAVPGSGTPELAAELIAFCRSRIAHYKAPRSVSFEDELPRLPSGKMLRRLLMDRYRAVPPS</sequence>
<organism evidence="3 4">
    <name type="scientific">Trebonia kvetii</name>
    <dbReference type="NCBI Taxonomy" id="2480626"/>
    <lineage>
        <taxon>Bacteria</taxon>
        <taxon>Bacillati</taxon>
        <taxon>Actinomycetota</taxon>
        <taxon>Actinomycetes</taxon>
        <taxon>Streptosporangiales</taxon>
        <taxon>Treboniaceae</taxon>
        <taxon>Trebonia</taxon>
    </lineage>
</organism>
<dbReference type="GO" id="GO:0016405">
    <property type="term" value="F:CoA-ligase activity"/>
    <property type="evidence" value="ECO:0007669"/>
    <property type="project" value="TreeGrafter"/>
</dbReference>
<reference evidence="3 4" key="1">
    <citation type="submission" date="2018-11" db="EMBL/GenBank/DDBJ databases">
        <title>Trebonia kvetii gen.nov., sp.nov., a novel acidophilic actinobacterium, and proposal of the new actinobacterial family Treboniaceae fam. nov.</title>
        <authorList>
            <person name="Rapoport D."/>
            <person name="Sagova-Mareckova M."/>
            <person name="Sedlacek I."/>
            <person name="Provaznik J."/>
            <person name="Kralova S."/>
            <person name="Pavlinic D."/>
            <person name="Benes V."/>
            <person name="Kopecky J."/>
        </authorList>
    </citation>
    <scope>NUCLEOTIDE SEQUENCE [LARGE SCALE GENOMIC DNA]</scope>
    <source>
        <strain evidence="3 4">15Tr583</strain>
    </source>
</reference>
<dbReference type="RefSeq" id="WP_145857452.1">
    <property type="nucleotide sequence ID" value="NZ_RPFW01000005.1"/>
</dbReference>
<dbReference type="PROSITE" id="PS00455">
    <property type="entry name" value="AMP_BINDING"/>
    <property type="match status" value="1"/>
</dbReference>
<feature type="domain" description="AMP-binding enzyme C-terminal" evidence="2">
    <location>
        <begin position="416"/>
        <end position="494"/>
    </location>
</feature>
<dbReference type="InterPro" id="IPR042099">
    <property type="entry name" value="ANL_N_sf"/>
</dbReference>
<dbReference type="InterPro" id="IPR020845">
    <property type="entry name" value="AMP-binding_CS"/>
</dbReference>
<evidence type="ECO:0000313" key="3">
    <source>
        <dbReference type="EMBL" id="TVZ02442.1"/>
    </source>
</evidence>
<evidence type="ECO:0000259" key="1">
    <source>
        <dbReference type="Pfam" id="PF00501"/>
    </source>
</evidence>
<dbReference type="AlphaFoldDB" id="A0A6P2BTN1"/>
<evidence type="ECO:0000313" key="4">
    <source>
        <dbReference type="Proteomes" id="UP000460272"/>
    </source>
</evidence>
<gene>
    <name evidence="3" type="ORF">EAS64_26970</name>
</gene>